<gene>
    <name evidence="5" type="ORF">ACFH04_04010</name>
</gene>
<evidence type="ECO:0000259" key="4">
    <source>
        <dbReference type="Pfam" id="PF01494"/>
    </source>
</evidence>
<dbReference type="GO" id="GO:0004497">
    <property type="term" value="F:monooxygenase activity"/>
    <property type="evidence" value="ECO:0007669"/>
    <property type="project" value="UniProtKB-KW"/>
</dbReference>
<dbReference type="SUPFAM" id="SSF51905">
    <property type="entry name" value="FAD/NAD(P)-binding domain"/>
    <property type="match status" value="1"/>
</dbReference>
<comment type="caution">
    <text evidence="5">The sequence shown here is derived from an EMBL/GenBank/DDBJ whole genome shotgun (WGS) entry which is preliminary data.</text>
</comment>
<dbReference type="Pfam" id="PF21274">
    <property type="entry name" value="Rng_hyd_C"/>
    <property type="match status" value="1"/>
</dbReference>
<dbReference type="EMBL" id="JBHMQV010000001">
    <property type="protein sequence ID" value="MFC0842908.1"/>
    <property type="molecule type" value="Genomic_DNA"/>
</dbReference>
<keyword evidence="5" id="KW-0560">Oxidoreductase</keyword>
<keyword evidence="5" id="KW-0503">Monooxygenase</keyword>
<dbReference type="Pfam" id="PF01494">
    <property type="entry name" value="FAD_binding_3"/>
    <property type="match status" value="1"/>
</dbReference>
<reference evidence="5 6" key="1">
    <citation type="submission" date="2024-09" db="EMBL/GenBank/DDBJ databases">
        <authorList>
            <person name="Sun Q."/>
            <person name="Mori K."/>
        </authorList>
    </citation>
    <scope>NUCLEOTIDE SEQUENCE [LARGE SCALE GENOMIC DNA]</scope>
    <source>
        <strain evidence="5 6">JCM 4557</strain>
    </source>
</reference>
<comment type="cofactor">
    <cofactor evidence="1">
        <name>FAD</name>
        <dbReference type="ChEBI" id="CHEBI:57692"/>
    </cofactor>
</comment>
<name>A0ABV6TAV0_9ACTN</name>
<keyword evidence="3" id="KW-0274">FAD</keyword>
<accession>A0ABV6TAV0</accession>
<evidence type="ECO:0000256" key="2">
    <source>
        <dbReference type="ARBA" id="ARBA00022630"/>
    </source>
</evidence>
<keyword evidence="2" id="KW-0285">Flavoprotein</keyword>
<proteinExistence type="predicted"/>
<dbReference type="PANTHER" id="PTHR43004:SF19">
    <property type="entry name" value="BINDING MONOOXYGENASE, PUTATIVE (JCVI)-RELATED"/>
    <property type="match status" value="1"/>
</dbReference>
<dbReference type="PRINTS" id="PR00420">
    <property type="entry name" value="RNGMNOXGNASE"/>
</dbReference>
<dbReference type="Gene3D" id="3.40.30.120">
    <property type="match status" value="1"/>
</dbReference>
<dbReference type="InterPro" id="IPR036188">
    <property type="entry name" value="FAD/NAD-bd_sf"/>
</dbReference>
<sequence>MALPMEVVLFPSKTSVLVVGGGPVGLPLSALLSGYGVDHLLVEKRLTTSRHPKARGVSARSMEIFRRMGVEDSVRSAALPASQVFFYRGRDLVDPDFVRTGVAPRADGGAERTPSPGVICSQDALEPVLLRHATGLDASRVRFGTRLVCGAEDGRGGVEAILEETSTGSRHTVRADWVVGCDGAGSTVRAGAGITMEGPTGLGRYLSIRFEAPLGKVVADRASASYFLTAPGRGGFLAVDNDRQWIYQYPLPADMPPSPDLSDHGYLADLVRTAAGVPGLDVTVHDTMTWRMDAQLAAAYRSSRFLLAGDAAHVIPPTGGHGMNTGIGDADNLAWKLAAVTGGYATDALLDTYEAERRPIARQVIDISTDNARNRAGYRIDDELLLNAVYRSTAVVPATGQTPFATALDLTGGCHPGGRMPHLPLVGGPRGVTSTLDLVGPGFTLLTRTESPAWRQQAASTSQAGVPVAVRALNTGTQREADPGQWERLIGGTAPDAALLLRPDGHIAWRADGPAADLPAVLRSVLAHR</sequence>
<keyword evidence="6" id="KW-1185">Reference proteome</keyword>
<organism evidence="5 6">
    <name type="scientific">Streptomyces noboritoensis</name>
    <dbReference type="NCBI Taxonomy" id="67337"/>
    <lineage>
        <taxon>Bacteria</taxon>
        <taxon>Bacillati</taxon>
        <taxon>Actinomycetota</taxon>
        <taxon>Actinomycetes</taxon>
        <taxon>Kitasatosporales</taxon>
        <taxon>Streptomycetaceae</taxon>
        <taxon>Streptomyces</taxon>
    </lineage>
</organism>
<dbReference type="InterPro" id="IPR050641">
    <property type="entry name" value="RIFMO-like"/>
</dbReference>
<feature type="domain" description="FAD-binding" evidence="4">
    <location>
        <begin position="13"/>
        <end position="366"/>
    </location>
</feature>
<evidence type="ECO:0000256" key="1">
    <source>
        <dbReference type="ARBA" id="ARBA00001974"/>
    </source>
</evidence>
<dbReference type="InterPro" id="IPR002938">
    <property type="entry name" value="FAD-bd"/>
</dbReference>
<dbReference type="Gene3D" id="3.50.50.60">
    <property type="entry name" value="FAD/NAD(P)-binding domain"/>
    <property type="match status" value="1"/>
</dbReference>
<protein>
    <submittedName>
        <fullName evidence="5">FAD-dependent monooxygenase</fullName>
    </submittedName>
</protein>
<dbReference type="Proteomes" id="UP001589887">
    <property type="component" value="Unassembled WGS sequence"/>
</dbReference>
<dbReference type="Gene3D" id="3.30.9.10">
    <property type="entry name" value="D-Amino Acid Oxidase, subunit A, domain 2"/>
    <property type="match status" value="1"/>
</dbReference>
<dbReference type="PANTHER" id="PTHR43004">
    <property type="entry name" value="TRK SYSTEM POTASSIUM UPTAKE PROTEIN"/>
    <property type="match status" value="1"/>
</dbReference>
<evidence type="ECO:0000313" key="5">
    <source>
        <dbReference type="EMBL" id="MFC0842908.1"/>
    </source>
</evidence>
<evidence type="ECO:0000256" key="3">
    <source>
        <dbReference type="ARBA" id="ARBA00022827"/>
    </source>
</evidence>
<evidence type="ECO:0000313" key="6">
    <source>
        <dbReference type="Proteomes" id="UP001589887"/>
    </source>
</evidence>
<dbReference type="RefSeq" id="WP_394316711.1">
    <property type="nucleotide sequence ID" value="NZ_JBHMQV010000001.1"/>
</dbReference>